<keyword evidence="2" id="KW-0472">Membrane</keyword>
<evidence type="ECO:0000313" key="3">
    <source>
        <dbReference type="EMBL" id="KAF5799012.1"/>
    </source>
</evidence>
<accession>A0A9K3NFZ9</accession>
<dbReference type="AlphaFoldDB" id="A0A9K3NFZ9"/>
<protein>
    <submittedName>
        <fullName evidence="3">Uncharacterized protein</fullName>
    </submittedName>
</protein>
<dbReference type="EMBL" id="MNCJ02000322">
    <property type="protein sequence ID" value="KAF5799012.1"/>
    <property type="molecule type" value="Genomic_DNA"/>
</dbReference>
<comment type="caution">
    <text evidence="3">The sequence shown here is derived from an EMBL/GenBank/DDBJ whole genome shotgun (WGS) entry which is preliminary data.</text>
</comment>
<evidence type="ECO:0000256" key="1">
    <source>
        <dbReference type="SAM" id="Coils"/>
    </source>
</evidence>
<reference evidence="3" key="1">
    <citation type="journal article" date="2017" name="Nature">
        <title>The sunflower genome provides insights into oil metabolism, flowering and Asterid evolution.</title>
        <authorList>
            <person name="Badouin H."/>
            <person name="Gouzy J."/>
            <person name="Grassa C.J."/>
            <person name="Murat F."/>
            <person name="Staton S.E."/>
            <person name="Cottret L."/>
            <person name="Lelandais-Briere C."/>
            <person name="Owens G.L."/>
            <person name="Carrere S."/>
            <person name="Mayjonade B."/>
            <person name="Legrand L."/>
            <person name="Gill N."/>
            <person name="Kane N.C."/>
            <person name="Bowers J.E."/>
            <person name="Hubner S."/>
            <person name="Bellec A."/>
            <person name="Berard A."/>
            <person name="Berges H."/>
            <person name="Blanchet N."/>
            <person name="Boniface M.C."/>
            <person name="Brunel D."/>
            <person name="Catrice O."/>
            <person name="Chaidir N."/>
            <person name="Claudel C."/>
            <person name="Donnadieu C."/>
            <person name="Faraut T."/>
            <person name="Fievet G."/>
            <person name="Helmstetter N."/>
            <person name="King M."/>
            <person name="Knapp S.J."/>
            <person name="Lai Z."/>
            <person name="Le Paslier M.C."/>
            <person name="Lippi Y."/>
            <person name="Lorenzon L."/>
            <person name="Mandel J.R."/>
            <person name="Marage G."/>
            <person name="Marchand G."/>
            <person name="Marquand E."/>
            <person name="Bret-Mestries E."/>
            <person name="Morien E."/>
            <person name="Nambeesan S."/>
            <person name="Nguyen T."/>
            <person name="Pegot-Espagnet P."/>
            <person name="Pouilly N."/>
            <person name="Raftis F."/>
            <person name="Sallet E."/>
            <person name="Schiex T."/>
            <person name="Thomas J."/>
            <person name="Vandecasteele C."/>
            <person name="Vares D."/>
            <person name="Vear F."/>
            <person name="Vautrin S."/>
            <person name="Crespi M."/>
            <person name="Mangin B."/>
            <person name="Burke J.M."/>
            <person name="Salse J."/>
            <person name="Munos S."/>
            <person name="Vincourt P."/>
            <person name="Rieseberg L.H."/>
            <person name="Langlade N.B."/>
        </authorList>
    </citation>
    <scope>NUCLEOTIDE SEQUENCE</scope>
    <source>
        <tissue evidence="3">Leaves</tissue>
    </source>
</reference>
<gene>
    <name evidence="3" type="ORF">HanXRQr2_Chr07g0299701</name>
</gene>
<keyword evidence="1" id="KW-0175">Coiled coil</keyword>
<organism evidence="3 4">
    <name type="scientific">Helianthus annuus</name>
    <name type="common">Common sunflower</name>
    <dbReference type="NCBI Taxonomy" id="4232"/>
    <lineage>
        <taxon>Eukaryota</taxon>
        <taxon>Viridiplantae</taxon>
        <taxon>Streptophyta</taxon>
        <taxon>Embryophyta</taxon>
        <taxon>Tracheophyta</taxon>
        <taxon>Spermatophyta</taxon>
        <taxon>Magnoliopsida</taxon>
        <taxon>eudicotyledons</taxon>
        <taxon>Gunneridae</taxon>
        <taxon>Pentapetalae</taxon>
        <taxon>asterids</taxon>
        <taxon>campanulids</taxon>
        <taxon>Asterales</taxon>
        <taxon>Asteraceae</taxon>
        <taxon>Asteroideae</taxon>
        <taxon>Heliantheae alliance</taxon>
        <taxon>Heliantheae</taxon>
        <taxon>Helianthus</taxon>
    </lineage>
</organism>
<dbReference type="Gramene" id="mRNA:HanXRQr2_Chr07g0299701">
    <property type="protein sequence ID" value="mRNA:HanXRQr2_Chr07g0299701"/>
    <property type="gene ID" value="HanXRQr2_Chr07g0299701"/>
</dbReference>
<reference evidence="3" key="2">
    <citation type="submission" date="2020-06" db="EMBL/GenBank/DDBJ databases">
        <title>Helianthus annuus Genome sequencing and assembly Release 2.</title>
        <authorList>
            <person name="Gouzy J."/>
            <person name="Langlade N."/>
            <person name="Munos S."/>
        </authorList>
    </citation>
    <scope>NUCLEOTIDE SEQUENCE</scope>
    <source>
        <tissue evidence="3">Leaves</tissue>
    </source>
</reference>
<sequence>MKKRKVLNDKKKELDEQAAAALAAKRAKLQKENPPVPSESEIDMGVFSAKHCNLLEEIYIASGSRGAKSGKAPRKIDISKITPPAFPPSRTFDLSTPPPPPREMTLVKRENKMMWRLSMLVKVVLVMRVVLVMQVILVVMVEVKVLRPRQNQVRLHLAIPSIPGVRQVLGVVLLRGYPGVLNLKIFKLGLGIPITQHVMICHMLLDGT</sequence>
<keyword evidence="2" id="KW-1133">Transmembrane helix</keyword>
<keyword evidence="4" id="KW-1185">Reference proteome</keyword>
<proteinExistence type="predicted"/>
<evidence type="ECO:0000313" key="4">
    <source>
        <dbReference type="Proteomes" id="UP000215914"/>
    </source>
</evidence>
<name>A0A9K3NFZ9_HELAN</name>
<dbReference type="Proteomes" id="UP000215914">
    <property type="component" value="Unassembled WGS sequence"/>
</dbReference>
<keyword evidence="2" id="KW-0812">Transmembrane</keyword>
<evidence type="ECO:0000256" key="2">
    <source>
        <dbReference type="SAM" id="Phobius"/>
    </source>
</evidence>
<feature type="coiled-coil region" evidence="1">
    <location>
        <begin position="4"/>
        <end position="32"/>
    </location>
</feature>
<feature type="transmembrane region" description="Helical" evidence="2">
    <location>
        <begin position="119"/>
        <end position="141"/>
    </location>
</feature>